<dbReference type="PANTHER" id="PTHR42765:SF1">
    <property type="entry name" value="ISOLEUCINE--TRNA LIGASE, MITOCHONDRIAL"/>
    <property type="match status" value="1"/>
</dbReference>
<comment type="catalytic activity">
    <reaction evidence="11 12">
        <text>tRNA(Ile) + L-isoleucine + ATP = L-isoleucyl-tRNA(Ile) + AMP + diphosphate</text>
        <dbReference type="Rhea" id="RHEA:11060"/>
        <dbReference type="Rhea" id="RHEA-COMP:9666"/>
        <dbReference type="Rhea" id="RHEA-COMP:9695"/>
        <dbReference type="ChEBI" id="CHEBI:30616"/>
        <dbReference type="ChEBI" id="CHEBI:33019"/>
        <dbReference type="ChEBI" id="CHEBI:58045"/>
        <dbReference type="ChEBI" id="CHEBI:78442"/>
        <dbReference type="ChEBI" id="CHEBI:78528"/>
        <dbReference type="ChEBI" id="CHEBI:456215"/>
        <dbReference type="EC" id="6.1.1.5"/>
    </reaction>
</comment>
<dbReference type="PANTHER" id="PTHR42765">
    <property type="entry name" value="SOLEUCYL-TRNA SYNTHETASE"/>
    <property type="match status" value="1"/>
</dbReference>
<dbReference type="InterPro" id="IPR050081">
    <property type="entry name" value="Ile-tRNA_ligase"/>
</dbReference>
<feature type="binding site" evidence="12">
    <location>
        <position position="933"/>
    </location>
    <ligand>
        <name>Zn(2+)</name>
        <dbReference type="ChEBI" id="CHEBI:29105"/>
    </ligand>
</feature>
<evidence type="ECO:0000256" key="7">
    <source>
        <dbReference type="ARBA" id="ARBA00022840"/>
    </source>
</evidence>
<evidence type="ECO:0000256" key="12">
    <source>
        <dbReference type="HAMAP-Rule" id="MF_02002"/>
    </source>
</evidence>
<keyword evidence="6 12" id="KW-0862">Zinc</keyword>
<dbReference type="SUPFAM" id="SSF50677">
    <property type="entry name" value="ValRS/IleRS/LeuRS editing domain"/>
    <property type="match status" value="1"/>
</dbReference>
<dbReference type="HAMAP" id="MF_02002">
    <property type="entry name" value="Ile_tRNA_synth_type1"/>
    <property type="match status" value="1"/>
</dbReference>
<dbReference type="InterPro" id="IPR002301">
    <property type="entry name" value="Ile-tRNA-ligase"/>
</dbReference>
<comment type="similarity">
    <text evidence="1 12">Belongs to the class-I aminoacyl-tRNA synthetase family. IleS type 1 subfamily.</text>
</comment>
<comment type="function">
    <text evidence="10 12">Catalyzes the attachment of isoleucine to tRNA(Ile). As IleRS can inadvertently accommodate and process structurally similar amino acids such as valine, to avoid such errors it has two additional distinct tRNA(Ile)-dependent editing activities. One activity is designated as 'pretransfer' editing and involves the hydrolysis of activated Val-AMP. The other activity is designated 'posttransfer' editing and involves deacylation of mischarged Val-tRNA(Ile).</text>
</comment>
<feature type="short sequence motif" description="'HIGH' region" evidence="12">
    <location>
        <begin position="75"/>
        <end position="85"/>
    </location>
</feature>
<evidence type="ECO:0000256" key="5">
    <source>
        <dbReference type="ARBA" id="ARBA00022741"/>
    </source>
</evidence>
<name>A0ABV6JPZ9_9PROT</name>
<evidence type="ECO:0000256" key="2">
    <source>
        <dbReference type="ARBA" id="ARBA00022490"/>
    </source>
</evidence>
<protein>
    <recommendedName>
        <fullName evidence="12">Isoleucine--tRNA ligase</fullName>
        <ecNumber evidence="12">6.1.1.5</ecNumber>
    </recommendedName>
    <alternativeName>
        <fullName evidence="12">Isoleucyl-tRNA synthetase</fullName>
        <shortName evidence="12">IleRS</shortName>
    </alternativeName>
</protein>
<evidence type="ECO:0000256" key="4">
    <source>
        <dbReference type="ARBA" id="ARBA00022723"/>
    </source>
</evidence>
<evidence type="ECO:0000313" key="17">
    <source>
        <dbReference type="Proteomes" id="UP001589865"/>
    </source>
</evidence>
<evidence type="ECO:0000256" key="3">
    <source>
        <dbReference type="ARBA" id="ARBA00022598"/>
    </source>
</evidence>
<dbReference type="InterPro" id="IPR009008">
    <property type="entry name" value="Val/Leu/Ile-tRNA-synth_edit"/>
</dbReference>
<evidence type="ECO:0000313" key="16">
    <source>
        <dbReference type="EMBL" id="MFC0407801.1"/>
    </source>
</evidence>
<dbReference type="Proteomes" id="UP001589865">
    <property type="component" value="Unassembled WGS sequence"/>
</dbReference>
<dbReference type="InterPro" id="IPR009080">
    <property type="entry name" value="tRNAsynth_Ia_anticodon-bd"/>
</dbReference>
<evidence type="ECO:0000259" key="13">
    <source>
        <dbReference type="Pfam" id="PF00133"/>
    </source>
</evidence>
<evidence type="ECO:0000256" key="1">
    <source>
        <dbReference type="ARBA" id="ARBA00006887"/>
    </source>
</evidence>
<evidence type="ECO:0000256" key="11">
    <source>
        <dbReference type="ARBA" id="ARBA00048359"/>
    </source>
</evidence>
<dbReference type="PROSITE" id="PS00178">
    <property type="entry name" value="AA_TRNA_LIGASE_I"/>
    <property type="match status" value="1"/>
</dbReference>
<evidence type="ECO:0000256" key="8">
    <source>
        <dbReference type="ARBA" id="ARBA00022917"/>
    </source>
</evidence>
<dbReference type="Gene3D" id="3.90.740.10">
    <property type="entry name" value="Valyl/Leucyl/Isoleucyl-tRNA synthetase, editing domain"/>
    <property type="match status" value="1"/>
</dbReference>
<dbReference type="SUPFAM" id="SSF47323">
    <property type="entry name" value="Anticodon-binding domain of a subclass of class I aminoacyl-tRNA synthetases"/>
    <property type="match status" value="1"/>
</dbReference>
<feature type="binding site" evidence="12">
    <location>
        <position position="955"/>
    </location>
    <ligand>
        <name>Zn(2+)</name>
        <dbReference type="ChEBI" id="CHEBI:29105"/>
    </ligand>
</feature>
<dbReference type="CDD" id="cd07960">
    <property type="entry name" value="Anticodon_Ia_Ile_BEm"/>
    <property type="match status" value="1"/>
</dbReference>
<dbReference type="SUPFAM" id="SSF52374">
    <property type="entry name" value="Nucleotidylyl transferase"/>
    <property type="match status" value="1"/>
</dbReference>
<dbReference type="InterPro" id="IPR002300">
    <property type="entry name" value="aa-tRNA-synth_Ia"/>
</dbReference>
<dbReference type="InterPro" id="IPR010663">
    <property type="entry name" value="Znf_FPG/IleRS"/>
</dbReference>
<dbReference type="Gene3D" id="3.40.50.620">
    <property type="entry name" value="HUPs"/>
    <property type="match status" value="2"/>
</dbReference>
<comment type="domain">
    <text evidence="12">IleRS has two distinct active sites: one for aminoacylation and one for editing. The misactivated valine is translocated from the active site to the editing site, which sterically excludes the correctly activated isoleucine. The single editing site contains two valyl binding pockets, one specific for each substrate (Val-AMP or Val-tRNA(Ile)).</text>
</comment>
<feature type="domain" description="Zinc finger FPG/IleRS-type" evidence="14">
    <location>
        <begin position="932"/>
        <end position="956"/>
    </location>
</feature>
<keyword evidence="9 12" id="KW-0030">Aminoacyl-tRNA synthetase</keyword>
<reference evidence="16 17" key="1">
    <citation type="submission" date="2024-09" db="EMBL/GenBank/DDBJ databases">
        <authorList>
            <person name="Sun Q."/>
            <person name="Mori K."/>
        </authorList>
    </citation>
    <scope>NUCLEOTIDE SEQUENCE [LARGE SCALE GENOMIC DNA]</scope>
    <source>
        <strain evidence="16 17">TBRC 5777</strain>
    </source>
</reference>
<dbReference type="Pfam" id="PF08264">
    <property type="entry name" value="Anticodon_1"/>
    <property type="match status" value="1"/>
</dbReference>
<dbReference type="EMBL" id="JBHLUN010000005">
    <property type="protein sequence ID" value="MFC0407801.1"/>
    <property type="molecule type" value="Genomic_DNA"/>
</dbReference>
<dbReference type="InterPro" id="IPR001412">
    <property type="entry name" value="aa-tRNA-synth_I_CS"/>
</dbReference>
<accession>A0ABV6JPZ9</accession>
<comment type="cofactor">
    <cofactor evidence="12">
        <name>Zn(2+)</name>
        <dbReference type="ChEBI" id="CHEBI:29105"/>
    </cofactor>
    <text evidence="12">Binds 1 zinc ion per subunit.</text>
</comment>
<organism evidence="16 17">
    <name type="scientific">Roseomonas elaeocarpi</name>
    <dbReference type="NCBI Taxonomy" id="907779"/>
    <lineage>
        <taxon>Bacteria</taxon>
        <taxon>Pseudomonadati</taxon>
        <taxon>Pseudomonadota</taxon>
        <taxon>Alphaproteobacteria</taxon>
        <taxon>Acetobacterales</taxon>
        <taxon>Roseomonadaceae</taxon>
        <taxon>Roseomonas</taxon>
    </lineage>
</organism>
<comment type="subunit">
    <text evidence="12">Monomer.</text>
</comment>
<evidence type="ECO:0000256" key="10">
    <source>
        <dbReference type="ARBA" id="ARBA00025217"/>
    </source>
</evidence>
<proteinExistence type="inferred from homology"/>
<feature type="short sequence motif" description="'KMSKS' region" evidence="12">
    <location>
        <begin position="640"/>
        <end position="644"/>
    </location>
</feature>
<feature type="domain" description="Methionyl/Valyl/Leucyl/Isoleucyl-tRNA synthetase anticodon-binding" evidence="15">
    <location>
        <begin position="722"/>
        <end position="876"/>
    </location>
</feature>
<dbReference type="GO" id="GO:0004822">
    <property type="term" value="F:isoleucine-tRNA ligase activity"/>
    <property type="evidence" value="ECO:0007669"/>
    <property type="project" value="UniProtKB-EC"/>
</dbReference>
<keyword evidence="8 12" id="KW-0648">Protein biosynthesis</keyword>
<comment type="subcellular location">
    <subcellularLocation>
        <location evidence="12">Cytoplasm</location>
    </subcellularLocation>
</comment>
<evidence type="ECO:0000256" key="6">
    <source>
        <dbReference type="ARBA" id="ARBA00022833"/>
    </source>
</evidence>
<keyword evidence="5 12" id="KW-0547">Nucleotide-binding</keyword>
<dbReference type="PRINTS" id="PR00984">
    <property type="entry name" value="TRNASYNTHILE"/>
</dbReference>
<gene>
    <name evidence="12 16" type="primary">ileS</name>
    <name evidence="16" type="ORF">ACFFGY_06040</name>
</gene>
<keyword evidence="17" id="KW-1185">Reference proteome</keyword>
<dbReference type="NCBIfam" id="TIGR00392">
    <property type="entry name" value="ileS"/>
    <property type="match status" value="1"/>
</dbReference>
<dbReference type="RefSeq" id="WP_377043528.1">
    <property type="nucleotide sequence ID" value="NZ_JBHLUN010000005.1"/>
</dbReference>
<dbReference type="Pfam" id="PF06827">
    <property type="entry name" value="zf-FPG_IleRS"/>
    <property type="match status" value="1"/>
</dbReference>
<dbReference type="InterPro" id="IPR023585">
    <property type="entry name" value="Ile-tRNA-ligase_type1"/>
</dbReference>
<dbReference type="EC" id="6.1.1.5" evidence="12"/>
<keyword evidence="7 12" id="KW-0067">ATP-binding</keyword>
<feature type="domain" description="Aminoacyl-tRNA synthetase class Ia" evidence="13">
    <location>
        <begin position="45"/>
        <end position="678"/>
    </location>
</feature>
<feature type="binding site" evidence="12">
    <location>
        <position position="936"/>
    </location>
    <ligand>
        <name>Zn(2+)</name>
        <dbReference type="ChEBI" id="CHEBI:29105"/>
    </ligand>
</feature>
<dbReference type="Pfam" id="PF00133">
    <property type="entry name" value="tRNA-synt_1"/>
    <property type="match status" value="1"/>
</dbReference>
<feature type="binding site" evidence="12">
    <location>
        <position position="952"/>
    </location>
    <ligand>
        <name>Zn(2+)</name>
        <dbReference type="ChEBI" id="CHEBI:29105"/>
    </ligand>
</feature>
<keyword evidence="2 12" id="KW-0963">Cytoplasm</keyword>
<dbReference type="Gene3D" id="1.10.730.20">
    <property type="match status" value="1"/>
</dbReference>
<dbReference type="InterPro" id="IPR013155">
    <property type="entry name" value="M/V/L/I-tRNA-synth_anticd-bd"/>
</dbReference>
<comment type="caution">
    <text evidence="16">The sequence shown here is derived from an EMBL/GenBank/DDBJ whole genome shotgun (WGS) entry which is preliminary data.</text>
</comment>
<dbReference type="InterPro" id="IPR033708">
    <property type="entry name" value="Anticodon_Ile_BEm"/>
</dbReference>
<keyword evidence="4 12" id="KW-0479">Metal-binding</keyword>
<evidence type="ECO:0000259" key="15">
    <source>
        <dbReference type="Pfam" id="PF08264"/>
    </source>
</evidence>
<dbReference type="InterPro" id="IPR014729">
    <property type="entry name" value="Rossmann-like_a/b/a_fold"/>
</dbReference>
<evidence type="ECO:0000259" key="14">
    <source>
        <dbReference type="Pfam" id="PF06827"/>
    </source>
</evidence>
<evidence type="ECO:0000256" key="9">
    <source>
        <dbReference type="ARBA" id="ARBA00023146"/>
    </source>
</evidence>
<keyword evidence="3 12" id="KW-0436">Ligase</keyword>
<feature type="binding site" evidence="12">
    <location>
        <position position="643"/>
    </location>
    <ligand>
        <name>ATP</name>
        <dbReference type="ChEBI" id="CHEBI:30616"/>
    </ligand>
</feature>
<sequence length="960" mass="106287">MNDAPQDASTAAPATGSAVDWRGTVFLPRTPFPMKGDLPKREPGWLERWEQQGLRDRLRAQSAGLPKFVLHDGPPYANGPLHIGHALNKILKDVINRAAQMSGRDANYVPGWDCHGLPIEWKVEEEYRNPKGKYKGGVDKDQVPILDFRAECRAYAAHWLNVQREEFGRLGVLGDWQHPYATMDFSSEATIAGEIGKFLLNGSLYRGLRPVMWSPVEKTALADAEIEYHDHTSPTLHARFPVLRSPVEEALGADVVIWTTTPWTMPANRAVAYGEEIDYALIHVDTVAEGSLLRVGDNLIVALPLVESFCRDTGLEAHSIRRVLKGAELAGTVLAHPLRGWAGGEGGYDFDVPMLPGEFVTADAGTGFVHIAPSHGEDDFALGRQFGLPVPETVADDGTYTVQAPGFTGIHVFKAHEPVWAAMEATGRLAAKGSLRHSYPHSWRSKKPVIFRATPQWFIAMDDGNQIRAKALDALAVTHFVPEVGRNRITSMVAARPDWCISRQRAWGVPIPVFVNKTTSEPLRDPEVLERVTAAFREEGADAWYKPGAAARFLGNGRNPDDYEQVMDIVDVWFESGSTHAFTLTPERDLPFPADLYLEGSDQHRGWFHSSLLESIGTRGIAPFKALLTHGFTLDETGRKMSKSLGNVTAPQEVTKKYGADILRLWVMNADTTEDQRIGPRILEQTAELYRRLRNTLRWLLGNLDGFTEAERVEHAALPELERWVLHRLSELDARIRRAVETYDWSGVVPEIHAFCATDLSAFYFDVRKDSLYCDAADSDRRRAARTVLDALHRCLTTWLAPVLPFTAEEAWLARFPSEDGSVHLQRFPDLPPEWRDDSLAAKWAKVRAERGLITQLLEADRREGRIGSSLQASVQLGASGEAAELLSPAIWEEVLIVSQVTVAAPPPLEGSMAAAADEALLATTAVAPGTKCARCWRVLEEVGTARHADLCLRCDAAVG</sequence>
<feature type="binding site" evidence="12">
    <location>
        <position position="599"/>
    </location>
    <ligand>
        <name>L-isoleucyl-5'-AMP</name>
        <dbReference type="ChEBI" id="CHEBI:178002"/>
    </ligand>
</feature>